<accession>A0A9D2U142</accession>
<evidence type="ECO:0000259" key="13">
    <source>
        <dbReference type="Pfam" id="PF21760"/>
    </source>
</evidence>
<comment type="subunit">
    <text evidence="9">Forms a complex with SecF. Part of the essential Sec protein translocation apparatus which comprises SecA, SecYEG and auxiliary proteins SecDF. Other proteins may also be involved.</text>
</comment>
<keyword evidence="5 9" id="KW-0653">Protein transport</keyword>
<dbReference type="InterPro" id="IPR054384">
    <property type="entry name" value="SecDF_P1_head"/>
</dbReference>
<dbReference type="HAMAP" id="MF_01463_B">
    <property type="entry name" value="SecD_B"/>
    <property type="match status" value="1"/>
</dbReference>
<dbReference type="Pfam" id="PF22599">
    <property type="entry name" value="SecDF_P1_head"/>
    <property type="match status" value="1"/>
</dbReference>
<dbReference type="Gene3D" id="3.30.1360.200">
    <property type="match status" value="1"/>
</dbReference>
<feature type="compositionally biased region" description="Low complexity" evidence="11">
    <location>
        <begin position="802"/>
        <end position="812"/>
    </location>
</feature>
<dbReference type="GO" id="GO:0065002">
    <property type="term" value="P:intracellular protein transmembrane transport"/>
    <property type="evidence" value="ECO:0007669"/>
    <property type="project" value="UniProtKB-UniRule"/>
</dbReference>
<sequence length="828" mass="88715">MKKSRGIISLILVAAVMILIGVTTIHGLDSEGMGAARNINLGLDLEGGVSITYQVKGETPSQEDMDDTVYKMQRRVEQYSTEAQAYQEGNDRVSIEIPGVEDANAILEELGQPGSLYFIKHYDSEGNENYTLGSNGYVLNKDIEELKGTDSIVLTGSEVKSASAGAYQDPTTGAQEYGVDLTLNEEGTAAFAAATEEAYNNGKDTIAIYYDGDLISVPEVNAVIENGQAQISGAGMTYEEADNIASTIRIGGLNLELEEISSKVVGAQLGEEAISTSLLAGAIGLALVCIFMIFVYLLPGLASSIALVFYTGLTLVLLNAFDITLTLPGIAGIILGIGMAVDANVIIFARVKEELSAGTSVHASLKAGFHKAMSAILDGNITTLIAAAVLWFRGSGPVRGFAQTLALGIVVSMFTALVVTRLIVFSFYALGIRNPKVYGRVKAPRKPIDFLGKRKVFFIVSILLCVSGFVGMGINHARGIGAMNYSLDFAGGTATTVTFDKEYTLDEIDSQMIPELEDITGDKNIQVQTVKGTNQVVFKTQTLDLDKREAFETYMQEDFGVTEEITTENISSTVSSEMRTDAVIAVLIATVCMLLYIWFRFKDIRFATSAVLALVHDVLVVFAFYAIARVSVGNTFIACMLTIVGYSINATIVIFDRIREELKEDGRAADNPAVLKELVNRCITQTLTRSIYTSLTTFITIAVLYVMGVSSIKEFALPLMVGIVCGAYSSVCITGALWFTMKTKGMKMSAVNALADKGAAEAAKASESAKPAEKAASKKAKDTKADKAGNTQNKTSAKKSEGASAGKEGGSTQAHSVRRYTKNRSQKD</sequence>
<protein>
    <recommendedName>
        <fullName evidence="9 10">Multifunctional fusion protein</fullName>
    </recommendedName>
    <domain>
        <recommendedName>
            <fullName evidence="9">Protein translocase subunit SecD</fullName>
        </recommendedName>
    </domain>
    <domain>
        <recommendedName>
            <fullName evidence="10">Protein-export membrane protein SecF</fullName>
        </recommendedName>
    </domain>
</protein>
<keyword evidence="6 9" id="KW-1133">Transmembrane helix</keyword>
<keyword evidence="3 9" id="KW-1003">Cell membrane</keyword>
<dbReference type="PANTHER" id="PTHR30081">
    <property type="entry name" value="PROTEIN-EXPORT MEMBRANE PROTEIN SEC"/>
    <property type="match status" value="1"/>
</dbReference>
<organism evidence="15 16">
    <name type="scientific">Candidatus Mediterraneibacter tabaqchaliae</name>
    <dbReference type="NCBI Taxonomy" id="2838689"/>
    <lineage>
        <taxon>Bacteria</taxon>
        <taxon>Bacillati</taxon>
        <taxon>Bacillota</taxon>
        <taxon>Clostridia</taxon>
        <taxon>Lachnospirales</taxon>
        <taxon>Lachnospiraceae</taxon>
        <taxon>Mediterraneibacter</taxon>
    </lineage>
</organism>
<dbReference type="HAMAP" id="MF_01464_B">
    <property type="entry name" value="SecF_B"/>
    <property type="match status" value="1"/>
</dbReference>
<feature type="domain" description="Protein translocase subunit SecDF P1" evidence="13">
    <location>
        <begin position="66"/>
        <end position="120"/>
    </location>
</feature>
<evidence type="ECO:0000313" key="15">
    <source>
        <dbReference type="EMBL" id="HJD33730.1"/>
    </source>
</evidence>
<evidence type="ECO:0000256" key="1">
    <source>
        <dbReference type="ARBA" id="ARBA00004651"/>
    </source>
</evidence>
<evidence type="ECO:0000256" key="7">
    <source>
        <dbReference type="ARBA" id="ARBA00023010"/>
    </source>
</evidence>
<dbReference type="InterPro" id="IPR055344">
    <property type="entry name" value="SecD_SecF_C_bact"/>
</dbReference>
<comment type="caution">
    <text evidence="9">Lacks conserved residue(s) required for the propagation of feature annotation.</text>
</comment>
<comment type="similarity">
    <text evidence="10">Belongs to the SecD/SecF family. SecF subfamily.</text>
</comment>
<dbReference type="NCBIfam" id="TIGR00916">
    <property type="entry name" value="2A0604s01"/>
    <property type="match status" value="2"/>
</dbReference>
<feature type="domain" description="Protein export membrane protein SecD/SecF C-terminal" evidence="12">
    <location>
        <begin position="256"/>
        <end position="424"/>
    </location>
</feature>
<evidence type="ECO:0000256" key="10">
    <source>
        <dbReference type="HAMAP-Rule" id="MF_01464"/>
    </source>
</evidence>
<evidence type="ECO:0000259" key="14">
    <source>
        <dbReference type="Pfam" id="PF22599"/>
    </source>
</evidence>
<evidence type="ECO:0000256" key="9">
    <source>
        <dbReference type="HAMAP-Rule" id="MF_01463"/>
    </source>
</evidence>
<comment type="function">
    <text evidence="9">Part of the Sec protein translocase complex. Interacts with the SecYEG preprotein conducting channel. SecDF uses the proton motive force (PMF) to complete protein translocation after the ATP-dependent function of SecA.</text>
</comment>
<feature type="transmembrane region" description="Helical" evidence="9">
    <location>
        <begin position="691"/>
        <end position="709"/>
    </location>
</feature>
<keyword evidence="2 9" id="KW-0813">Transport</keyword>
<dbReference type="PANTHER" id="PTHR30081:SF1">
    <property type="entry name" value="PROTEIN TRANSLOCASE SUBUNIT SECD"/>
    <property type="match status" value="1"/>
</dbReference>
<feature type="transmembrane region" description="Helical" evidence="9">
    <location>
        <begin position="715"/>
        <end position="739"/>
    </location>
</feature>
<evidence type="ECO:0000256" key="5">
    <source>
        <dbReference type="ARBA" id="ARBA00022927"/>
    </source>
</evidence>
<dbReference type="Pfam" id="PF21760">
    <property type="entry name" value="SecD_1st"/>
    <property type="match status" value="1"/>
</dbReference>
<dbReference type="SUPFAM" id="SSF82866">
    <property type="entry name" value="Multidrug efflux transporter AcrB transmembrane domain"/>
    <property type="match status" value="2"/>
</dbReference>
<dbReference type="GO" id="GO:0006605">
    <property type="term" value="P:protein targeting"/>
    <property type="evidence" value="ECO:0007669"/>
    <property type="project" value="UniProtKB-UniRule"/>
</dbReference>
<feature type="domain" description="SecDF P1 head subdomain" evidence="14">
    <location>
        <begin position="151"/>
        <end position="254"/>
    </location>
</feature>
<dbReference type="GO" id="GO:0015450">
    <property type="term" value="F:protein-transporting ATPase activity"/>
    <property type="evidence" value="ECO:0007669"/>
    <property type="project" value="InterPro"/>
</dbReference>
<dbReference type="InterPro" id="IPR048631">
    <property type="entry name" value="SecD_1st"/>
</dbReference>
<dbReference type="GO" id="GO:0043952">
    <property type="term" value="P:protein transport by the Sec complex"/>
    <property type="evidence" value="ECO:0007669"/>
    <property type="project" value="UniProtKB-UniRule"/>
</dbReference>
<feature type="domain" description="Protein export membrane protein SecD/SecF C-terminal" evidence="12">
    <location>
        <begin position="559"/>
        <end position="743"/>
    </location>
</feature>
<dbReference type="Pfam" id="PF07549">
    <property type="entry name" value="Sec_GG"/>
    <property type="match status" value="2"/>
</dbReference>
<feature type="transmembrane region" description="Helical" evidence="9">
    <location>
        <begin position="372"/>
        <end position="392"/>
    </location>
</feature>
<dbReference type="InterPro" id="IPR022813">
    <property type="entry name" value="SecD/SecF_arch_bac"/>
</dbReference>
<evidence type="ECO:0000256" key="6">
    <source>
        <dbReference type="ARBA" id="ARBA00022989"/>
    </source>
</evidence>
<proteinExistence type="inferred from homology"/>
<feature type="compositionally biased region" description="Basic and acidic residues" evidence="11">
    <location>
        <begin position="770"/>
        <end position="787"/>
    </location>
</feature>
<evidence type="ECO:0000259" key="12">
    <source>
        <dbReference type="Pfam" id="PF02355"/>
    </source>
</evidence>
<keyword evidence="7 9" id="KW-0811">Translocation</keyword>
<dbReference type="AlphaFoldDB" id="A0A9D2U142"/>
<dbReference type="Proteomes" id="UP000823897">
    <property type="component" value="Unassembled WGS sequence"/>
</dbReference>
<comment type="caution">
    <text evidence="15">The sequence shown here is derived from an EMBL/GenBank/DDBJ whole genome shotgun (WGS) entry which is preliminary data.</text>
</comment>
<dbReference type="NCBIfam" id="TIGR01129">
    <property type="entry name" value="secD"/>
    <property type="match status" value="1"/>
</dbReference>
<dbReference type="Pfam" id="PF02355">
    <property type="entry name" value="SecD_SecF_C"/>
    <property type="match status" value="2"/>
</dbReference>
<dbReference type="Gene3D" id="1.20.1640.10">
    <property type="entry name" value="Multidrug efflux transporter AcrB transmembrane domain"/>
    <property type="match status" value="2"/>
</dbReference>
<feature type="transmembrane region" description="Helical" evidence="9">
    <location>
        <begin position="582"/>
        <end position="599"/>
    </location>
</feature>
<keyword evidence="8 9" id="KW-0472">Membrane</keyword>
<evidence type="ECO:0000256" key="8">
    <source>
        <dbReference type="ARBA" id="ARBA00023136"/>
    </source>
</evidence>
<dbReference type="NCBIfam" id="TIGR00966">
    <property type="entry name" value="transloc_SecF"/>
    <property type="match status" value="1"/>
</dbReference>
<feature type="transmembrane region" description="Helical" evidence="9">
    <location>
        <begin position="456"/>
        <end position="474"/>
    </location>
</feature>
<dbReference type="InterPro" id="IPR022646">
    <property type="entry name" value="SecD/SecF_CS"/>
</dbReference>
<comment type="subunit">
    <text evidence="10">Forms a complex with SecD. Part of the essential Sec protein translocation apparatus which comprises SecA, SecYEG and auxiliary proteins SecDF. Other proteins may also be involved.</text>
</comment>
<dbReference type="InterPro" id="IPR005791">
    <property type="entry name" value="SecD"/>
</dbReference>
<feature type="transmembrane region" description="Helical" evidence="9">
    <location>
        <begin position="404"/>
        <end position="430"/>
    </location>
</feature>
<comment type="subcellular location">
    <subcellularLocation>
        <location evidence="1 9">Cell membrane</location>
        <topology evidence="1 9">Multi-pass membrane protein</topology>
    </subcellularLocation>
</comment>
<feature type="compositionally biased region" description="Basic residues" evidence="11">
    <location>
        <begin position="816"/>
        <end position="828"/>
    </location>
</feature>
<dbReference type="InterPro" id="IPR005665">
    <property type="entry name" value="SecF_bac"/>
</dbReference>
<reference evidence="15" key="2">
    <citation type="submission" date="2021-04" db="EMBL/GenBank/DDBJ databases">
        <authorList>
            <person name="Gilroy R."/>
        </authorList>
    </citation>
    <scope>NUCLEOTIDE SEQUENCE</scope>
    <source>
        <strain evidence="15">ChiGjej3B3-11674</strain>
    </source>
</reference>
<feature type="region of interest" description="Disordered" evidence="11">
    <location>
        <begin position="764"/>
        <end position="828"/>
    </location>
</feature>
<feature type="transmembrane region" description="Helical" evidence="9">
    <location>
        <begin position="305"/>
        <end position="324"/>
    </location>
</feature>
<feature type="transmembrane region" description="Helical" evidence="9">
    <location>
        <begin position="330"/>
        <end position="351"/>
    </location>
</feature>
<feature type="transmembrane region" description="Helical" evidence="9">
    <location>
        <begin position="278"/>
        <end position="298"/>
    </location>
</feature>
<comment type="similarity">
    <text evidence="9">Belongs to the SecD/SecF family. SecD subfamily.</text>
</comment>
<evidence type="ECO:0000256" key="2">
    <source>
        <dbReference type="ARBA" id="ARBA00022448"/>
    </source>
</evidence>
<dbReference type="InterPro" id="IPR048634">
    <property type="entry name" value="SecD_SecF_C"/>
</dbReference>
<reference evidence="15" key="1">
    <citation type="journal article" date="2021" name="PeerJ">
        <title>Extensive microbial diversity within the chicken gut microbiome revealed by metagenomics and culture.</title>
        <authorList>
            <person name="Gilroy R."/>
            <person name="Ravi A."/>
            <person name="Getino M."/>
            <person name="Pursley I."/>
            <person name="Horton D.L."/>
            <person name="Alikhan N.F."/>
            <person name="Baker D."/>
            <person name="Gharbi K."/>
            <person name="Hall N."/>
            <person name="Watson M."/>
            <person name="Adriaenssens E.M."/>
            <person name="Foster-Nyarko E."/>
            <person name="Jarju S."/>
            <person name="Secka A."/>
            <person name="Antonio M."/>
            <person name="Oren A."/>
            <person name="Chaudhuri R.R."/>
            <person name="La Ragione R."/>
            <person name="Hildebrand F."/>
            <person name="Pallen M.J."/>
        </authorList>
    </citation>
    <scope>NUCLEOTIDE SEQUENCE</scope>
    <source>
        <strain evidence="15">ChiGjej3B3-11674</strain>
    </source>
</reference>
<evidence type="ECO:0000256" key="11">
    <source>
        <dbReference type="SAM" id="MobiDB-lite"/>
    </source>
</evidence>
<evidence type="ECO:0000256" key="3">
    <source>
        <dbReference type="ARBA" id="ARBA00022475"/>
    </source>
</evidence>
<keyword evidence="4 9" id="KW-0812">Transmembrane</keyword>
<dbReference type="GO" id="GO:0005886">
    <property type="term" value="C:plasma membrane"/>
    <property type="evidence" value="ECO:0007669"/>
    <property type="project" value="UniProtKB-SubCell"/>
</dbReference>
<dbReference type="EMBL" id="DWUV01000076">
    <property type="protein sequence ID" value="HJD33730.1"/>
    <property type="molecule type" value="Genomic_DNA"/>
</dbReference>
<feature type="transmembrane region" description="Helical" evidence="9">
    <location>
        <begin position="634"/>
        <end position="655"/>
    </location>
</feature>
<evidence type="ECO:0000313" key="16">
    <source>
        <dbReference type="Proteomes" id="UP000823897"/>
    </source>
</evidence>
<dbReference type="PRINTS" id="PR01755">
    <property type="entry name" value="SECFTRNLCASE"/>
</dbReference>
<evidence type="ECO:0000256" key="4">
    <source>
        <dbReference type="ARBA" id="ARBA00022692"/>
    </source>
</evidence>
<dbReference type="InterPro" id="IPR022645">
    <property type="entry name" value="SecD/SecF_bac"/>
</dbReference>
<gene>
    <name evidence="9 15" type="primary">secD</name>
    <name evidence="10" type="synonym">secF</name>
    <name evidence="15" type="ORF">H9911_04215</name>
</gene>
<name>A0A9D2U142_9FIRM</name>
<dbReference type="Gene3D" id="3.30.70.3400">
    <property type="match status" value="1"/>
</dbReference>
<feature type="transmembrane region" description="Helical" evidence="9">
    <location>
        <begin position="606"/>
        <end position="628"/>
    </location>
</feature>